<dbReference type="Pfam" id="PF13377">
    <property type="entry name" value="Peripla_BP_3"/>
    <property type="match status" value="1"/>
</dbReference>
<dbReference type="Gene3D" id="1.10.10.10">
    <property type="entry name" value="Winged helix-like DNA-binding domain superfamily/Winged helix DNA-binding domain"/>
    <property type="match status" value="1"/>
</dbReference>
<reference evidence="5 6" key="1">
    <citation type="journal article" date="2009" name="Stand. Genomic Sci.">
        <title>Complete genome sequence of Pirellula staleyi type strain (ATCC 27377).</title>
        <authorList>
            <person name="Clum A."/>
            <person name="Tindall B.J."/>
            <person name="Sikorski J."/>
            <person name="Ivanova N."/>
            <person name="Mavrommatis K."/>
            <person name="Lucas S."/>
            <person name="Glavina del Rio T."/>
            <person name="Nolan M."/>
            <person name="Chen F."/>
            <person name="Tice H."/>
            <person name="Pitluck S."/>
            <person name="Cheng J.F."/>
            <person name="Chertkov O."/>
            <person name="Brettin T."/>
            <person name="Han C."/>
            <person name="Detter J.C."/>
            <person name="Kuske C."/>
            <person name="Bruce D."/>
            <person name="Goodwin L."/>
            <person name="Ovchinikova G."/>
            <person name="Pati A."/>
            <person name="Mikhailova N."/>
            <person name="Chen A."/>
            <person name="Palaniappan K."/>
            <person name="Land M."/>
            <person name="Hauser L."/>
            <person name="Chang Y.J."/>
            <person name="Jeffries C.D."/>
            <person name="Chain P."/>
            <person name="Rohde M."/>
            <person name="Goker M."/>
            <person name="Bristow J."/>
            <person name="Eisen J.A."/>
            <person name="Markowitz V."/>
            <person name="Hugenholtz P."/>
            <person name="Kyrpides N.C."/>
            <person name="Klenk H.P."/>
            <person name="Lapidus A."/>
        </authorList>
    </citation>
    <scope>NUCLEOTIDE SEQUENCE [LARGE SCALE GENOMIC DNA]</scope>
    <source>
        <strain evidence="6">ATCC 27377 / DSM 6068 / ICPB 4128</strain>
    </source>
</reference>
<dbReference type="PANTHER" id="PTHR30146">
    <property type="entry name" value="LACI-RELATED TRANSCRIPTIONAL REPRESSOR"/>
    <property type="match status" value="1"/>
</dbReference>
<dbReference type="EMBL" id="CP001848">
    <property type="protein sequence ID" value="ADB19320.1"/>
    <property type="molecule type" value="Genomic_DNA"/>
</dbReference>
<proteinExistence type="predicted"/>
<keyword evidence="2" id="KW-0238">DNA-binding</keyword>
<evidence type="ECO:0000259" key="4">
    <source>
        <dbReference type="Pfam" id="PF13377"/>
    </source>
</evidence>
<sequence>MTTDTRPMYVQIAEQLLVRSRRATASDPAPSVRKVASQFGVSSVTASRALQLFRNELGGQSEMTGSDGSRSNAVAERMAVCLHVSPGPHQHAAAELTAEGFRKLAREQSVTFDFDSLRMAPEASAEKIRAGVLAAKEQGAKGIFLLPSRVSDEAMRLDETLIATCDELGLPVVLIERNLRGEDRPLEHDLVSFHDFEGGRLLTRHLLELGRKRIAFLTGSPTSSHVERLAGYLSALHSAGISDSLVIGQSTAKTVGATYTDFTDQLIAWKADSVICFHEHAAIGVVMELLRRGKSVPTDTAVAAFYSLGLGESFSIGITAYTYPAKTVAARALDVMRWRRKSVGAPPMKVVVPGELIARSSTVSEPLIG</sequence>
<gene>
    <name evidence="5" type="ordered locus">Psta_4678</name>
</gene>
<keyword evidence="6" id="KW-1185">Reference proteome</keyword>
<accession>D2R7Y9</accession>
<dbReference type="HOGENOM" id="CLU_037628_6_4_0"/>
<dbReference type="GO" id="GO:0003700">
    <property type="term" value="F:DNA-binding transcription factor activity"/>
    <property type="evidence" value="ECO:0007669"/>
    <property type="project" value="TreeGrafter"/>
</dbReference>
<evidence type="ECO:0000313" key="6">
    <source>
        <dbReference type="Proteomes" id="UP000001887"/>
    </source>
</evidence>
<evidence type="ECO:0000313" key="5">
    <source>
        <dbReference type="EMBL" id="ADB19320.1"/>
    </source>
</evidence>
<dbReference type="SUPFAM" id="SSF53822">
    <property type="entry name" value="Periplasmic binding protein-like I"/>
    <property type="match status" value="1"/>
</dbReference>
<dbReference type="Proteomes" id="UP000001887">
    <property type="component" value="Chromosome"/>
</dbReference>
<dbReference type="CDD" id="cd06267">
    <property type="entry name" value="PBP1_LacI_sugar_binding-like"/>
    <property type="match status" value="1"/>
</dbReference>
<dbReference type="STRING" id="530564.Psta_4678"/>
<dbReference type="InterPro" id="IPR046335">
    <property type="entry name" value="LacI/GalR-like_sensor"/>
</dbReference>
<dbReference type="PANTHER" id="PTHR30146:SF109">
    <property type="entry name" value="HTH-TYPE TRANSCRIPTIONAL REGULATOR GALS"/>
    <property type="match status" value="1"/>
</dbReference>
<keyword evidence="1" id="KW-0805">Transcription regulation</keyword>
<dbReference type="KEGG" id="psl:Psta_4678"/>
<dbReference type="GO" id="GO:0000976">
    <property type="term" value="F:transcription cis-regulatory region binding"/>
    <property type="evidence" value="ECO:0007669"/>
    <property type="project" value="TreeGrafter"/>
</dbReference>
<dbReference type="InterPro" id="IPR036388">
    <property type="entry name" value="WH-like_DNA-bd_sf"/>
</dbReference>
<feature type="domain" description="Transcriptional regulator LacI/GalR-like sensor" evidence="4">
    <location>
        <begin position="204"/>
        <end position="362"/>
    </location>
</feature>
<keyword evidence="3" id="KW-0804">Transcription</keyword>
<dbReference type="InterPro" id="IPR028082">
    <property type="entry name" value="Peripla_BP_I"/>
</dbReference>
<name>D2R7Y9_PIRSD</name>
<evidence type="ECO:0000256" key="1">
    <source>
        <dbReference type="ARBA" id="ARBA00023015"/>
    </source>
</evidence>
<protein>
    <submittedName>
        <fullName evidence="5">Transcriptional regulators-like protein</fullName>
    </submittedName>
</protein>
<evidence type="ECO:0000256" key="3">
    <source>
        <dbReference type="ARBA" id="ARBA00023163"/>
    </source>
</evidence>
<dbReference type="OrthoDB" id="269117at2"/>
<dbReference type="Gene3D" id="3.40.50.2300">
    <property type="match status" value="2"/>
</dbReference>
<evidence type="ECO:0000256" key="2">
    <source>
        <dbReference type="ARBA" id="ARBA00023125"/>
    </source>
</evidence>
<dbReference type="eggNOG" id="COG1609">
    <property type="taxonomic scope" value="Bacteria"/>
</dbReference>
<dbReference type="AlphaFoldDB" id="D2R7Y9"/>
<organism evidence="5 6">
    <name type="scientific">Pirellula staleyi (strain ATCC 27377 / DSM 6068 / ICPB 4128)</name>
    <name type="common">Pirella staleyi</name>
    <dbReference type="NCBI Taxonomy" id="530564"/>
    <lineage>
        <taxon>Bacteria</taxon>
        <taxon>Pseudomonadati</taxon>
        <taxon>Planctomycetota</taxon>
        <taxon>Planctomycetia</taxon>
        <taxon>Pirellulales</taxon>
        <taxon>Pirellulaceae</taxon>
        <taxon>Pirellula</taxon>
    </lineage>
</organism>